<accession>A0AAJ0IBD3</accession>
<proteinExistence type="predicted"/>
<gene>
    <name evidence="2" type="ORF">B0T23DRAFT_130383</name>
</gene>
<protein>
    <submittedName>
        <fullName evidence="2">Uncharacterized protein</fullName>
    </submittedName>
</protein>
<comment type="caution">
    <text evidence="2">The sequence shown here is derived from an EMBL/GenBank/DDBJ whole genome shotgun (WGS) entry which is preliminary data.</text>
</comment>
<dbReference type="RefSeq" id="XP_062694767.1">
    <property type="nucleotide sequence ID" value="XM_062832183.1"/>
</dbReference>
<evidence type="ECO:0000313" key="3">
    <source>
        <dbReference type="Proteomes" id="UP001285908"/>
    </source>
</evidence>
<dbReference type="AlphaFoldDB" id="A0AAJ0IBD3"/>
<dbReference type="Proteomes" id="UP001285908">
    <property type="component" value="Unassembled WGS sequence"/>
</dbReference>
<feature type="transmembrane region" description="Helical" evidence="1">
    <location>
        <begin position="45"/>
        <end position="66"/>
    </location>
</feature>
<evidence type="ECO:0000256" key="1">
    <source>
        <dbReference type="SAM" id="Phobius"/>
    </source>
</evidence>
<organism evidence="2 3">
    <name type="scientific">Neurospora hispaniola</name>
    <dbReference type="NCBI Taxonomy" id="588809"/>
    <lineage>
        <taxon>Eukaryota</taxon>
        <taxon>Fungi</taxon>
        <taxon>Dikarya</taxon>
        <taxon>Ascomycota</taxon>
        <taxon>Pezizomycotina</taxon>
        <taxon>Sordariomycetes</taxon>
        <taxon>Sordariomycetidae</taxon>
        <taxon>Sordariales</taxon>
        <taxon>Sordariaceae</taxon>
        <taxon>Neurospora</taxon>
    </lineage>
</organism>
<keyword evidence="3" id="KW-1185">Reference proteome</keyword>
<dbReference type="EMBL" id="JAULSX010000003">
    <property type="protein sequence ID" value="KAK3495338.1"/>
    <property type="molecule type" value="Genomic_DNA"/>
</dbReference>
<keyword evidence="1" id="KW-1133">Transmembrane helix</keyword>
<dbReference type="GeneID" id="87869805"/>
<keyword evidence="1" id="KW-0812">Transmembrane</keyword>
<evidence type="ECO:0000313" key="2">
    <source>
        <dbReference type="EMBL" id="KAK3495338.1"/>
    </source>
</evidence>
<name>A0AAJ0IBD3_9PEZI</name>
<keyword evidence="1" id="KW-0472">Membrane</keyword>
<sequence length="149" mass="17158">MPDGDGWMDGSQAGASSCFIRHPSNLGLRCVSALLLSVKWTSKPFHLYLPTYLPTYLFCLWIPYNLPTYLPNRRLRDQYVCMTALSIHFYFGHWNISSLFELLLRCCCCTTSMYGITWLSMIAWEISRRDRVGCEGPTLKRAVKEASRT</sequence>
<reference evidence="2 3" key="1">
    <citation type="journal article" date="2023" name="Mol. Phylogenet. Evol.">
        <title>Genome-scale phylogeny and comparative genomics of the fungal order Sordariales.</title>
        <authorList>
            <person name="Hensen N."/>
            <person name="Bonometti L."/>
            <person name="Westerberg I."/>
            <person name="Brannstrom I.O."/>
            <person name="Guillou S."/>
            <person name="Cros-Aarteil S."/>
            <person name="Calhoun S."/>
            <person name="Haridas S."/>
            <person name="Kuo A."/>
            <person name="Mondo S."/>
            <person name="Pangilinan J."/>
            <person name="Riley R."/>
            <person name="LaButti K."/>
            <person name="Andreopoulos B."/>
            <person name="Lipzen A."/>
            <person name="Chen C."/>
            <person name="Yan M."/>
            <person name="Daum C."/>
            <person name="Ng V."/>
            <person name="Clum A."/>
            <person name="Steindorff A."/>
            <person name="Ohm R.A."/>
            <person name="Martin F."/>
            <person name="Silar P."/>
            <person name="Natvig D.O."/>
            <person name="Lalanne C."/>
            <person name="Gautier V."/>
            <person name="Ament-Velasquez S.L."/>
            <person name="Kruys A."/>
            <person name="Hutchinson M.I."/>
            <person name="Powell A.J."/>
            <person name="Barry K."/>
            <person name="Miller A.N."/>
            <person name="Grigoriev I.V."/>
            <person name="Debuchy R."/>
            <person name="Gladieux P."/>
            <person name="Hiltunen Thoren M."/>
            <person name="Johannesson H."/>
        </authorList>
    </citation>
    <scope>NUCLEOTIDE SEQUENCE [LARGE SCALE GENOMIC DNA]</scope>
    <source>
        <strain evidence="2 3">FGSC 10403</strain>
    </source>
</reference>